<dbReference type="Pfam" id="PF22381">
    <property type="entry name" value="Staph_reg_Sar_Rot"/>
    <property type="match status" value="1"/>
</dbReference>
<dbReference type="PROSITE" id="PS50995">
    <property type="entry name" value="HTH_MARR_2"/>
    <property type="match status" value="1"/>
</dbReference>
<dbReference type="GO" id="GO:0005737">
    <property type="term" value="C:cytoplasm"/>
    <property type="evidence" value="ECO:0007669"/>
    <property type="project" value="UniProtKB-SubCell"/>
</dbReference>
<evidence type="ECO:0000259" key="6">
    <source>
        <dbReference type="PROSITE" id="PS50995"/>
    </source>
</evidence>
<evidence type="ECO:0000256" key="5">
    <source>
        <dbReference type="ARBA" id="ARBA00023163"/>
    </source>
</evidence>
<name>A0A6S7B879_9BURK</name>
<keyword evidence="5" id="KW-0804">Transcription</keyword>
<dbReference type="Proteomes" id="UP000494115">
    <property type="component" value="Unassembled WGS sequence"/>
</dbReference>
<dbReference type="InterPro" id="IPR000835">
    <property type="entry name" value="HTH_MarR-typ"/>
</dbReference>
<dbReference type="GO" id="GO:0003700">
    <property type="term" value="F:DNA-binding transcription factor activity"/>
    <property type="evidence" value="ECO:0007669"/>
    <property type="project" value="InterPro"/>
</dbReference>
<dbReference type="AlphaFoldDB" id="A0A6S7B879"/>
<sequence length="179" mass="19786">MENVAASQALHSQFASQVASRPQPLGDPTVQSPLAPSLTLDSQLCFALYTASLAMTKAYKAALERFDLTYPQYLAMLVLWEHDELSVKDLAARLGLDSATLTPILKRLETVGYVRRVRGVLDERLVLIHLTESGQALKLSAAFLPDHISEIVGRPVPDLQRLRDELHDLKASLAGRIRM</sequence>
<gene>
    <name evidence="7" type="ORF">LMG28138_03146</name>
</gene>
<dbReference type="FunFam" id="1.10.10.10:FF:000163">
    <property type="entry name" value="MarR family transcriptional regulator"/>
    <property type="match status" value="1"/>
</dbReference>
<reference evidence="7 8" key="1">
    <citation type="submission" date="2020-04" db="EMBL/GenBank/DDBJ databases">
        <authorList>
            <person name="De Canck E."/>
        </authorList>
    </citation>
    <scope>NUCLEOTIDE SEQUENCE [LARGE SCALE GENOMIC DNA]</scope>
    <source>
        <strain evidence="7 8">LMG 28138</strain>
    </source>
</reference>
<proteinExistence type="predicted"/>
<dbReference type="SMART" id="SM00347">
    <property type="entry name" value="HTH_MARR"/>
    <property type="match status" value="1"/>
</dbReference>
<dbReference type="RefSeq" id="WP_175105685.1">
    <property type="nucleotide sequence ID" value="NZ_CADIKM010000014.1"/>
</dbReference>
<evidence type="ECO:0000256" key="2">
    <source>
        <dbReference type="ARBA" id="ARBA00022490"/>
    </source>
</evidence>
<dbReference type="GO" id="GO:0003677">
    <property type="term" value="F:DNA binding"/>
    <property type="evidence" value="ECO:0007669"/>
    <property type="project" value="UniProtKB-KW"/>
</dbReference>
<dbReference type="InterPro" id="IPR036390">
    <property type="entry name" value="WH_DNA-bd_sf"/>
</dbReference>
<dbReference type="InterPro" id="IPR039422">
    <property type="entry name" value="MarR/SlyA-like"/>
</dbReference>
<comment type="subcellular location">
    <subcellularLocation>
        <location evidence="1">Cytoplasm</location>
    </subcellularLocation>
</comment>
<dbReference type="EMBL" id="CADIKM010000014">
    <property type="protein sequence ID" value="CAB3791402.1"/>
    <property type="molecule type" value="Genomic_DNA"/>
</dbReference>
<accession>A0A6S7B879</accession>
<dbReference type="GO" id="GO:0006950">
    <property type="term" value="P:response to stress"/>
    <property type="evidence" value="ECO:0007669"/>
    <property type="project" value="TreeGrafter"/>
</dbReference>
<dbReference type="SUPFAM" id="SSF46785">
    <property type="entry name" value="Winged helix' DNA-binding domain"/>
    <property type="match status" value="1"/>
</dbReference>
<keyword evidence="8" id="KW-1185">Reference proteome</keyword>
<evidence type="ECO:0000256" key="1">
    <source>
        <dbReference type="ARBA" id="ARBA00004496"/>
    </source>
</evidence>
<evidence type="ECO:0000256" key="3">
    <source>
        <dbReference type="ARBA" id="ARBA00023015"/>
    </source>
</evidence>
<keyword evidence="2" id="KW-0963">Cytoplasm</keyword>
<evidence type="ECO:0000256" key="4">
    <source>
        <dbReference type="ARBA" id="ARBA00023125"/>
    </source>
</evidence>
<keyword evidence="4" id="KW-0238">DNA-binding</keyword>
<organism evidence="7 8">
    <name type="scientific">Pararobbsia alpina</name>
    <dbReference type="NCBI Taxonomy" id="621374"/>
    <lineage>
        <taxon>Bacteria</taxon>
        <taxon>Pseudomonadati</taxon>
        <taxon>Pseudomonadota</taxon>
        <taxon>Betaproteobacteria</taxon>
        <taxon>Burkholderiales</taxon>
        <taxon>Burkholderiaceae</taxon>
        <taxon>Pararobbsia</taxon>
    </lineage>
</organism>
<evidence type="ECO:0000313" key="7">
    <source>
        <dbReference type="EMBL" id="CAB3791402.1"/>
    </source>
</evidence>
<dbReference type="PANTHER" id="PTHR33164">
    <property type="entry name" value="TRANSCRIPTIONAL REGULATOR, MARR FAMILY"/>
    <property type="match status" value="1"/>
</dbReference>
<dbReference type="InterPro" id="IPR055166">
    <property type="entry name" value="Transc_reg_Sar_Rot_HTH"/>
</dbReference>
<evidence type="ECO:0000313" key="8">
    <source>
        <dbReference type="Proteomes" id="UP000494115"/>
    </source>
</evidence>
<dbReference type="InterPro" id="IPR036388">
    <property type="entry name" value="WH-like_DNA-bd_sf"/>
</dbReference>
<dbReference type="PRINTS" id="PR00598">
    <property type="entry name" value="HTHMARR"/>
</dbReference>
<dbReference type="PANTHER" id="PTHR33164:SF5">
    <property type="entry name" value="ORGANIC HYDROPEROXIDE RESISTANCE TRANSCRIPTIONAL REGULATOR"/>
    <property type="match status" value="1"/>
</dbReference>
<feature type="domain" description="HTH marR-type" evidence="6">
    <location>
        <begin position="41"/>
        <end position="171"/>
    </location>
</feature>
<dbReference type="Gene3D" id="1.10.10.10">
    <property type="entry name" value="Winged helix-like DNA-binding domain superfamily/Winged helix DNA-binding domain"/>
    <property type="match status" value="1"/>
</dbReference>
<protein>
    <recommendedName>
        <fullName evidence="6">HTH marR-type domain-containing protein</fullName>
    </recommendedName>
</protein>
<keyword evidence="3" id="KW-0805">Transcription regulation</keyword>